<protein>
    <submittedName>
        <fullName evidence="1">Crispr-associated protein, Csy1 family</fullName>
    </submittedName>
</protein>
<dbReference type="InterPro" id="IPR013397">
    <property type="entry name" value="CRISPR-assoc_prot_Csy1"/>
</dbReference>
<gene>
    <name evidence="1" type="ORF">ALQ04_02294</name>
</gene>
<proteinExistence type="predicted"/>
<name>A0A3M4LN49_PSECI</name>
<dbReference type="AlphaFoldDB" id="A0A3M4LN49"/>
<organism evidence="1 2">
    <name type="scientific">Pseudomonas cichorii</name>
    <dbReference type="NCBI Taxonomy" id="36746"/>
    <lineage>
        <taxon>Bacteria</taxon>
        <taxon>Pseudomonadati</taxon>
        <taxon>Pseudomonadota</taxon>
        <taxon>Gammaproteobacteria</taxon>
        <taxon>Pseudomonadales</taxon>
        <taxon>Pseudomonadaceae</taxon>
        <taxon>Pseudomonas</taxon>
    </lineage>
</organism>
<dbReference type="Pfam" id="PF09611">
    <property type="entry name" value="Cas_Csy1"/>
    <property type="match status" value="1"/>
</dbReference>
<accession>A0A3M4LN49</accession>
<dbReference type="RefSeq" id="WP_122317474.1">
    <property type="nucleotide sequence ID" value="NZ_RBRE01000076.1"/>
</dbReference>
<dbReference type="Proteomes" id="UP000277236">
    <property type="component" value="Unassembled WGS sequence"/>
</dbReference>
<reference evidence="1 2" key="1">
    <citation type="submission" date="2018-08" db="EMBL/GenBank/DDBJ databases">
        <title>Recombination of ecologically and evolutionarily significant loci maintains genetic cohesion in the Pseudomonas syringae species complex.</title>
        <authorList>
            <person name="Dillon M."/>
            <person name="Thakur S."/>
            <person name="Almeida R.N.D."/>
            <person name="Weir B.S."/>
            <person name="Guttman D.S."/>
        </authorList>
    </citation>
    <scope>NUCLEOTIDE SEQUENCE [LARGE SCALE GENOMIC DNA]</scope>
    <source>
        <strain evidence="1 2">ICMP 3353</strain>
    </source>
</reference>
<dbReference type="OrthoDB" id="9815616at2"/>
<dbReference type="NCBIfam" id="TIGR02564">
    <property type="entry name" value="cas_Csy1"/>
    <property type="match status" value="1"/>
</dbReference>
<evidence type="ECO:0000313" key="1">
    <source>
        <dbReference type="EMBL" id="RMQ42800.1"/>
    </source>
</evidence>
<comment type="caution">
    <text evidence="1">The sequence shown here is derived from an EMBL/GenBank/DDBJ whole genome shotgun (WGS) entry which is preliminary data.</text>
</comment>
<dbReference type="EMBL" id="RBRE01000076">
    <property type="protein sequence ID" value="RMQ42800.1"/>
    <property type="molecule type" value="Genomic_DNA"/>
</dbReference>
<sequence>MDEGSRLTPRAKLFRSAIAAFITERKEAKLKGNDDDGHDQAASKYDYATWLADAARRVAQIQAVTHVLKATHPDARGSSLHMVPQALHQHAEIGTHALGEAYADDIVGNAAALDVYKFLKLEVDGRRLLDWLQANDADLLKALSPDEATAHEWATAFKGLIRPAAALTSHTMAKQVYWNVSGNPTDDSGFHLLQPLFASSLAHAVHQDINDSRFGEANKAARQAKREEKLHDDQYSDYRNLVTRKLGGTKPQNISQLNSERGGVNYLLASIPPSWKQDRPRYFLHIESALDRFRRFEGVDEQIKALCDLLGRDPPRTKPTRDARKPLEQSLGASLAAFGLASRELFEPGWTRDPDCELALCEQLWLDPGRIALPLRDDHLVEDQTFVTAFHNGDWPEQVAKRFGQWLNDILRKTGLPVGDVELKHWSRQAIIEADSDLPITSLEASNG</sequence>
<evidence type="ECO:0000313" key="2">
    <source>
        <dbReference type="Proteomes" id="UP000277236"/>
    </source>
</evidence>